<dbReference type="PROSITE" id="PS50088">
    <property type="entry name" value="ANK_REPEAT"/>
    <property type="match status" value="11"/>
</dbReference>
<feature type="repeat" description="ANK" evidence="3">
    <location>
        <begin position="543"/>
        <end position="575"/>
    </location>
</feature>
<dbReference type="Pfam" id="PF13637">
    <property type="entry name" value="Ank_4"/>
    <property type="match status" value="2"/>
</dbReference>
<proteinExistence type="predicted"/>
<sequence length="935" mass="106259">MELMDDGSQLSPSDLGQSSESGTTYHHRLYENQSINSIEKITNKPQLKHRPIGLATKNYDKPQLTTRTKNKKQIEHVEQRLYREDPVPEYFRAQISPILKVWRDNDATMFIDTNAAQQVLKCLQENSCVTITATSGVGKTATLRHVALQMSKKDYDVLPVSDPGEIVNFYNPNKKTLFVIDDLCGNYHIDQADIAHWQSIIELIKQILLDTETKMIASCRLQVYHDDKFKTLSVFKSCVCNLLSENMCLSKTEKQLIAELYLKTKASEITGYHDLYEFFPLVCKLFYDNPKLDLLNYFQNPFAVYETEIDSLKKGYDTKYSALALCVMFNNKLKEEILTEKVSDDTMTIITNTYEACTLNKIPSIPELKADLDSLKETFIRKEQNQYMIKHDKIFDFIAYYFGQRIINCLIKNADSALIKERFLLEKQDNIDQFTIVIPPQYHEMYIQRMIDDWSKGKCSDVFSNTNMKVPQFREKFLFHLNTLDMIEQTQLARISERRKAMNTNINDDSYATALVHCCYISDYSLVQWCCNHGVDVNNCSYMGKSPIMIACEQGNSEIVQILLERGADCNIFIDWNQSPVMQAYTHCHIELVKVLLNKWTDYDKCNYWGESPLMMACRNGHTNIVKMLLDRGSDCNKCDNNRKSSLFKASMGGYTEIVKMLLEKGSDCNICNNNGESPLFMASLYGKTEIVKMLLDKGADCNICNNNGESPVFKASLYGKTEIVKMLLDKGADYNICNNTGESLLIMASMYGYTEIVKMLLDKGADCNICNNNGVCSLFTASMNGHTEIVKMLLDKGADCNICNNNGESPLFKASFYEKTEIVKMLLDKGSDCNICNNTGKSPLINASVFGYTEIVKMLLDKGSDYNICYNTGESLLIMASMRGYTEIVKMLLDKGADCNICNNNGESPLFKASMRGYTEIVTMLLDKGADCNS</sequence>
<dbReference type="SUPFAM" id="SSF48403">
    <property type="entry name" value="Ankyrin repeat"/>
    <property type="match status" value="2"/>
</dbReference>
<dbReference type="OrthoDB" id="7464126at2759"/>
<dbReference type="Gene3D" id="1.25.40.20">
    <property type="entry name" value="Ankyrin repeat-containing domain"/>
    <property type="match status" value="2"/>
</dbReference>
<dbReference type="PROSITE" id="PS50297">
    <property type="entry name" value="ANK_REP_REGION"/>
    <property type="match status" value="11"/>
</dbReference>
<feature type="repeat" description="ANK" evidence="3">
    <location>
        <begin position="807"/>
        <end position="839"/>
    </location>
</feature>
<dbReference type="Pfam" id="PF12796">
    <property type="entry name" value="Ank_2"/>
    <property type="match status" value="3"/>
</dbReference>
<dbReference type="InterPro" id="IPR036770">
    <property type="entry name" value="Ankyrin_rpt-contain_sf"/>
</dbReference>
<comment type="caution">
    <text evidence="6">The sequence shown here is derived from an EMBL/GenBank/DDBJ whole genome shotgun (WGS) entry which is preliminary data.</text>
</comment>
<accession>A0A8B6GEA5</accession>
<dbReference type="PRINTS" id="PR01415">
    <property type="entry name" value="ANKYRIN"/>
</dbReference>
<feature type="domain" description="Novel STAND NTPase 3" evidence="5">
    <location>
        <begin position="110"/>
        <end position="263"/>
    </location>
</feature>
<dbReference type="InterPro" id="IPR050663">
    <property type="entry name" value="Ankyrin-SOCS_Box"/>
</dbReference>
<dbReference type="InterPro" id="IPR049050">
    <property type="entry name" value="nSTAND3"/>
</dbReference>
<organism evidence="6 7">
    <name type="scientific">Mytilus galloprovincialis</name>
    <name type="common">Mediterranean mussel</name>
    <dbReference type="NCBI Taxonomy" id="29158"/>
    <lineage>
        <taxon>Eukaryota</taxon>
        <taxon>Metazoa</taxon>
        <taxon>Spiralia</taxon>
        <taxon>Lophotrochozoa</taxon>
        <taxon>Mollusca</taxon>
        <taxon>Bivalvia</taxon>
        <taxon>Autobranchia</taxon>
        <taxon>Pteriomorphia</taxon>
        <taxon>Mytilida</taxon>
        <taxon>Mytiloidea</taxon>
        <taxon>Mytilidae</taxon>
        <taxon>Mytilinae</taxon>
        <taxon>Mytilus</taxon>
    </lineage>
</organism>
<feature type="repeat" description="ANK" evidence="3">
    <location>
        <begin position="675"/>
        <end position="707"/>
    </location>
</feature>
<dbReference type="GO" id="GO:0000976">
    <property type="term" value="F:transcription cis-regulatory region binding"/>
    <property type="evidence" value="ECO:0007669"/>
    <property type="project" value="TreeGrafter"/>
</dbReference>
<evidence type="ECO:0000259" key="5">
    <source>
        <dbReference type="Pfam" id="PF20720"/>
    </source>
</evidence>
<feature type="repeat" description="ANK" evidence="3">
    <location>
        <begin position="741"/>
        <end position="773"/>
    </location>
</feature>
<gene>
    <name evidence="6" type="ORF">MGAL_10B022855</name>
</gene>
<dbReference type="PANTHER" id="PTHR24193:SF121">
    <property type="entry name" value="ADA2A-CONTAINING COMPLEX COMPONENT 3, ISOFORM D"/>
    <property type="match status" value="1"/>
</dbReference>
<evidence type="ECO:0000313" key="6">
    <source>
        <dbReference type="EMBL" id="VDI62799.1"/>
    </source>
</evidence>
<dbReference type="PANTHER" id="PTHR24193">
    <property type="entry name" value="ANKYRIN REPEAT PROTEIN"/>
    <property type="match status" value="1"/>
</dbReference>
<dbReference type="InterPro" id="IPR002110">
    <property type="entry name" value="Ankyrin_rpt"/>
</dbReference>
<feature type="repeat" description="ANK" evidence="3">
    <location>
        <begin position="609"/>
        <end position="641"/>
    </location>
</feature>
<feature type="repeat" description="ANK" evidence="3">
    <location>
        <begin position="774"/>
        <end position="806"/>
    </location>
</feature>
<dbReference type="AlphaFoldDB" id="A0A8B6GEA5"/>
<dbReference type="Pfam" id="PF20720">
    <property type="entry name" value="nSTAND3"/>
    <property type="match status" value="1"/>
</dbReference>
<feature type="repeat" description="ANK" evidence="3">
    <location>
        <begin position="906"/>
        <end position="935"/>
    </location>
</feature>
<reference evidence="6" key="1">
    <citation type="submission" date="2018-11" db="EMBL/GenBank/DDBJ databases">
        <authorList>
            <person name="Alioto T."/>
            <person name="Alioto T."/>
        </authorList>
    </citation>
    <scope>NUCLEOTIDE SEQUENCE</scope>
</reference>
<feature type="repeat" description="ANK" evidence="3">
    <location>
        <begin position="840"/>
        <end position="872"/>
    </location>
</feature>
<evidence type="ECO:0000256" key="3">
    <source>
        <dbReference type="PROSITE-ProRule" id="PRU00023"/>
    </source>
</evidence>
<evidence type="ECO:0000256" key="1">
    <source>
        <dbReference type="ARBA" id="ARBA00022737"/>
    </source>
</evidence>
<protein>
    <recommendedName>
        <fullName evidence="5">Novel STAND NTPase 3 domain-containing protein</fullName>
    </recommendedName>
</protein>
<feature type="region of interest" description="Disordered" evidence="4">
    <location>
        <begin position="1"/>
        <end position="22"/>
    </location>
</feature>
<keyword evidence="2 3" id="KW-0040">ANK repeat</keyword>
<evidence type="ECO:0000256" key="2">
    <source>
        <dbReference type="ARBA" id="ARBA00023043"/>
    </source>
</evidence>
<feature type="repeat" description="ANK" evidence="3">
    <location>
        <begin position="708"/>
        <end position="740"/>
    </location>
</feature>
<dbReference type="GO" id="GO:0005634">
    <property type="term" value="C:nucleus"/>
    <property type="evidence" value="ECO:0007669"/>
    <property type="project" value="TreeGrafter"/>
</dbReference>
<dbReference type="EMBL" id="UYJE01008295">
    <property type="protein sequence ID" value="VDI62799.1"/>
    <property type="molecule type" value="Genomic_DNA"/>
</dbReference>
<dbReference type="Proteomes" id="UP000596742">
    <property type="component" value="Unassembled WGS sequence"/>
</dbReference>
<dbReference type="Pfam" id="PF00023">
    <property type="entry name" value="Ank"/>
    <property type="match status" value="1"/>
</dbReference>
<evidence type="ECO:0000313" key="7">
    <source>
        <dbReference type="Proteomes" id="UP000596742"/>
    </source>
</evidence>
<name>A0A8B6GEA5_MYTGA</name>
<feature type="repeat" description="ANK" evidence="3">
    <location>
        <begin position="642"/>
        <end position="674"/>
    </location>
</feature>
<evidence type="ECO:0000256" key="4">
    <source>
        <dbReference type="SAM" id="MobiDB-lite"/>
    </source>
</evidence>
<feature type="compositionally biased region" description="Polar residues" evidence="4">
    <location>
        <begin position="8"/>
        <end position="22"/>
    </location>
</feature>
<dbReference type="GO" id="GO:0045944">
    <property type="term" value="P:positive regulation of transcription by RNA polymerase II"/>
    <property type="evidence" value="ECO:0007669"/>
    <property type="project" value="TreeGrafter"/>
</dbReference>
<keyword evidence="1" id="KW-0677">Repeat</keyword>
<keyword evidence="7" id="KW-1185">Reference proteome</keyword>
<dbReference type="SMART" id="SM00248">
    <property type="entry name" value="ANK"/>
    <property type="match status" value="13"/>
</dbReference>
<feature type="repeat" description="ANK" evidence="3">
    <location>
        <begin position="873"/>
        <end position="905"/>
    </location>
</feature>